<evidence type="ECO:0000256" key="4">
    <source>
        <dbReference type="ARBA" id="ARBA00022692"/>
    </source>
</evidence>
<protein>
    <recommendedName>
        <fullName evidence="7">TRAP transporter large permease protein</fullName>
    </recommendedName>
</protein>
<proteinExistence type="inferred from homology"/>
<sequence length="429" mass="45041">MIALGTGAFVLLILLIVIGVPIGLSLIAVGIGGLAIVGSLSTAMTQITLSFWSEGTKFVLIAIPFYILMGNLIYHTGIARNMFRAASYWLSWMPGGLAIAAVFACAGFGAVSGSSTATARTMGAIIIPEMRRYGYGMPLSTGVLSASGTLGILIPPSIIMIFYGLMTETSIGALFVAGVVPGLIIALIFATTIVLIVRIDPDQGGHQVAAPALAERVRALLGVLPVLGLFTVLLGGLYLGVFTPTEGSVIGVFVVLVLGFFQRSLSFDAIRASLTDAALMSTMLFVIIVGGTLFTRFLVQTGLIEAITGAMLAMDLGYFQFIFAVTLLYLVLGCVLDVFGMLILTVPILYPIAMALGIDPVWFGIYVIIVAEIGLVTPPLGVNVYVIKTVAQDVPLGKIFLGCMPFVVGILGFIGLLAVFPQIALFLVE</sequence>
<feature type="transmembrane region" description="Helical" evidence="7">
    <location>
        <begin position="247"/>
        <end position="265"/>
    </location>
</feature>
<evidence type="ECO:0000256" key="3">
    <source>
        <dbReference type="ARBA" id="ARBA00022519"/>
    </source>
</evidence>
<evidence type="ECO:0000313" key="10">
    <source>
        <dbReference type="Proteomes" id="UP000500791"/>
    </source>
</evidence>
<gene>
    <name evidence="9" type="ORF">G8E03_17240</name>
</gene>
<feature type="transmembrane region" description="Helical" evidence="7">
    <location>
        <begin position="97"/>
        <end position="118"/>
    </location>
</feature>
<name>A0A6G7VRN9_9RHOB</name>
<keyword evidence="10" id="KW-1185">Reference proteome</keyword>
<keyword evidence="9" id="KW-0614">Plasmid</keyword>
<dbReference type="InterPro" id="IPR004681">
    <property type="entry name" value="TRAP_DctM"/>
</dbReference>
<keyword evidence="7" id="KW-0813">Transport</keyword>
<feature type="transmembrane region" description="Helical" evidence="7">
    <location>
        <begin position="171"/>
        <end position="197"/>
    </location>
</feature>
<dbReference type="Pfam" id="PF06808">
    <property type="entry name" value="DctM"/>
    <property type="match status" value="1"/>
</dbReference>
<accession>A0A6G7VRN9</accession>
<dbReference type="NCBIfam" id="TIGR00786">
    <property type="entry name" value="dctM"/>
    <property type="match status" value="1"/>
</dbReference>
<evidence type="ECO:0000313" key="9">
    <source>
        <dbReference type="EMBL" id="QIK42590.1"/>
    </source>
</evidence>
<feature type="transmembrane region" description="Helical" evidence="7">
    <location>
        <begin position="217"/>
        <end position="241"/>
    </location>
</feature>
<organism evidence="9 10">
    <name type="scientific">Pontivivens nitratireducens</name>
    <dbReference type="NCBI Taxonomy" id="2758038"/>
    <lineage>
        <taxon>Bacteria</taxon>
        <taxon>Pseudomonadati</taxon>
        <taxon>Pseudomonadota</taxon>
        <taxon>Alphaproteobacteria</taxon>
        <taxon>Rhodobacterales</taxon>
        <taxon>Paracoccaceae</taxon>
        <taxon>Pontivivens</taxon>
    </lineage>
</organism>
<evidence type="ECO:0000259" key="8">
    <source>
        <dbReference type="Pfam" id="PF06808"/>
    </source>
</evidence>
<feature type="transmembrane region" description="Helical" evidence="7">
    <location>
        <begin position="58"/>
        <end position="77"/>
    </location>
</feature>
<comment type="subcellular location">
    <subcellularLocation>
        <location evidence="1 7">Cell inner membrane</location>
        <topology evidence="1 7">Multi-pass membrane protein</topology>
    </subcellularLocation>
</comment>
<feature type="domain" description="TRAP C4-dicarboxylate transport system permease DctM subunit" evidence="8">
    <location>
        <begin position="9"/>
        <end position="423"/>
    </location>
</feature>
<feature type="transmembrane region" description="Helical" evidence="7">
    <location>
        <begin position="139"/>
        <end position="165"/>
    </location>
</feature>
<dbReference type="PANTHER" id="PTHR33362:SF5">
    <property type="entry name" value="C4-DICARBOXYLATE TRAP TRANSPORTER LARGE PERMEASE PROTEIN DCTM"/>
    <property type="match status" value="1"/>
</dbReference>
<dbReference type="KEGG" id="mon:G8E03_17240"/>
<dbReference type="PANTHER" id="PTHR33362">
    <property type="entry name" value="SIALIC ACID TRAP TRANSPORTER PERMEASE PROTEIN SIAT-RELATED"/>
    <property type="match status" value="1"/>
</dbReference>
<comment type="subunit">
    <text evidence="7">The complex comprises the extracytoplasmic solute receptor protein and the two transmembrane proteins.</text>
</comment>
<reference evidence="9 10" key="1">
    <citation type="submission" date="2020-03" db="EMBL/GenBank/DDBJ databases">
        <title>Complete genome sequence of Monaibacterium sp. ALG8 with diverse plasmids.</title>
        <authorList>
            <person name="Sun C."/>
        </authorList>
    </citation>
    <scope>NUCLEOTIDE SEQUENCE [LARGE SCALE GENOMIC DNA]</scope>
    <source>
        <strain evidence="9 10">ALG8</strain>
        <plasmid evidence="9 10">unnamed6</plasmid>
    </source>
</reference>
<dbReference type="RefSeq" id="WP_166195609.1">
    <property type="nucleotide sequence ID" value="NZ_CP049817.1"/>
</dbReference>
<dbReference type="GO" id="GO:0005886">
    <property type="term" value="C:plasma membrane"/>
    <property type="evidence" value="ECO:0007669"/>
    <property type="project" value="UniProtKB-SubCell"/>
</dbReference>
<feature type="transmembrane region" description="Helical" evidence="7">
    <location>
        <begin position="277"/>
        <end position="298"/>
    </location>
</feature>
<comment type="function">
    <text evidence="7">Part of the tripartite ATP-independent periplasmic (TRAP) transport system.</text>
</comment>
<evidence type="ECO:0000256" key="6">
    <source>
        <dbReference type="ARBA" id="ARBA00023136"/>
    </source>
</evidence>
<evidence type="ECO:0000256" key="1">
    <source>
        <dbReference type="ARBA" id="ARBA00004429"/>
    </source>
</evidence>
<feature type="transmembrane region" description="Helical" evidence="7">
    <location>
        <begin position="361"/>
        <end position="387"/>
    </location>
</feature>
<dbReference type="PIRSF" id="PIRSF006066">
    <property type="entry name" value="HI0050"/>
    <property type="match status" value="1"/>
</dbReference>
<feature type="transmembrane region" description="Helical" evidence="7">
    <location>
        <begin position="6"/>
        <end position="37"/>
    </location>
</feature>
<feature type="transmembrane region" description="Helical" evidence="7">
    <location>
        <begin position="399"/>
        <end position="428"/>
    </location>
</feature>
<comment type="similarity">
    <text evidence="7">Belongs to the TRAP transporter large permease family.</text>
</comment>
<dbReference type="InterPro" id="IPR010656">
    <property type="entry name" value="DctM"/>
</dbReference>
<keyword evidence="5 7" id="KW-1133">Transmembrane helix</keyword>
<keyword evidence="4 7" id="KW-0812">Transmembrane</keyword>
<dbReference type="GO" id="GO:0022857">
    <property type="term" value="F:transmembrane transporter activity"/>
    <property type="evidence" value="ECO:0007669"/>
    <property type="project" value="UniProtKB-UniRule"/>
</dbReference>
<dbReference type="EMBL" id="CP049817">
    <property type="protein sequence ID" value="QIK42590.1"/>
    <property type="molecule type" value="Genomic_DNA"/>
</dbReference>
<keyword evidence="6 7" id="KW-0472">Membrane</keyword>
<keyword evidence="3 7" id="KW-0997">Cell inner membrane</keyword>
<dbReference type="Proteomes" id="UP000500791">
    <property type="component" value="Plasmid unnamed6"/>
</dbReference>
<evidence type="ECO:0000256" key="7">
    <source>
        <dbReference type="RuleBase" id="RU369079"/>
    </source>
</evidence>
<dbReference type="AlphaFoldDB" id="A0A6G7VRN9"/>
<evidence type="ECO:0000256" key="5">
    <source>
        <dbReference type="ARBA" id="ARBA00022989"/>
    </source>
</evidence>
<feature type="transmembrane region" description="Helical" evidence="7">
    <location>
        <begin position="318"/>
        <end position="349"/>
    </location>
</feature>
<keyword evidence="2" id="KW-1003">Cell membrane</keyword>
<evidence type="ECO:0000256" key="2">
    <source>
        <dbReference type="ARBA" id="ARBA00022475"/>
    </source>
</evidence>
<geneLocation type="plasmid" evidence="9 10">
    <name>unnamed6</name>
</geneLocation>